<name>A0A0M9BKR5_9BACL</name>
<dbReference type="PANTHER" id="PTHR34387:SF2">
    <property type="entry name" value="SLR1258 PROTEIN"/>
    <property type="match status" value="1"/>
</dbReference>
<dbReference type="InterPro" id="IPR007497">
    <property type="entry name" value="SIMPL/DUF541"/>
</dbReference>
<evidence type="ECO:0000313" key="1">
    <source>
        <dbReference type="EMBL" id="KOY14193.1"/>
    </source>
</evidence>
<evidence type="ECO:0008006" key="3">
    <source>
        <dbReference type="Google" id="ProtNLM"/>
    </source>
</evidence>
<organism evidence="1 2">
    <name type="scientific">Paenibacillus xylanivorans</name>
    <dbReference type="NCBI Taxonomy" id="1705561"/>
    <lineage>
        <taxon>Bacteria</taxon>
        <taxon>Bacillati</taxon>
        <taxon>Bacillota</taxon>
        <taxon>Bacilli</taxon>
        <taxon>Bacillales</taxon>
        <taxon>Paenibacillaceae</taxon>
        <taxon>Paenibacillus</taxon>
    </lineage>
</organism>
<dbReference type="AlphaFoldDB" id="A0A0M9BKR5"/>
<dbReference type="GO" id="GO:0006974">
    <property type="term" value="P:DNA damage response"/>
    <property type="evidence" value="ECO:0007669"/>
    <property type="project" value="TreeGrafter"/>
</dbReference>
<dbReference type="InterPro" id="IPR052022">
    <property type="entry name" value="26kDa_periplasmic_antigen"/>
</dbReference>
<dbReference type="EMBL" id="LITU01000071">
    <property type="protein sequence ID" value="KOY14193.1"/>
    <property type="molecule type" value="Genomic_DNA"/>
</dbReference>
<dbReference type="Gene3D" id="3.30.70.2970">
    <property type="entry name" value="Protein of unknown function (DUF541), domain 2"/>
    <property type="match status" value="1"/>
</dbReference>
<dbReference type="Proteomes" id="UP000037688">
    <property type="component" value="Unassembled WGS sequence"/>
</dbReference>
<comment type="caution">
    <text evidence="1">The sequence shown here is derived from an EMBL/GenBank/DDBJ whole genome shotgun (WGS) entry which is preliminary data.</text>
</comment>
<dbReference type="Gene3D" id="3.30.110.170">
    <property type="entry name" value="Protein of unknown function (DUF541), domain 1"/>
    <property type="match status" value="1"/>
</dbReference>
<gene>
    <name evidence="1" type="ORF">AMS66_22615</name>
</gene>
<dbReference type="PATRIC" id="fig|1705561.3.peg.4724"/>
<dbReference type="PANTHER" id="PTHR34387">
    <property type="entry name" value="SLR1258 PROTEIN"/>
    <property type="match status" value="1"/>
</dbReference>
<proteinExistence type="predicted"/>
<accession>A0A0M9BKR5</accession>
<reference evidence="1 2" key="1">
    <citation type="submission" date="2015-08" db="EMBL/GenBank/DDBJ databases">
        <title>Draft genome sequence of cellulolytic and xylanolytic Paenibacillus sp. A59, isolated from a decaying forest soil from Patagonia, Argentina.</title>
        <authorList>
            <person name="Ghio S."/>
            <person name="Caceres A.M."/>
            <person name="Talia P."/>
            <person name="Grasso D."/>
            <person name="Campos E."/>
        </authorList>
    </citation>
    <scope>NUCLEOTIDE SEQUENCE [LARGE SCALE GENOMIC DNA]</scope>
    <source>
        <strain evidence="1 2">A59</strain>
    </source>
</reference>
<protein>
    <recommendedName>
        <fullName evidence="3">SIMPL domain-containing protein</fullName>
    </recommendedName>
</protein>
<sequence length="251" mass="26669">MGKLWMKPLGAVMVAGTLLVGGTAWVAPSNYAYAAEVQGVQQNVINVVGTGEIQVKPDIAYLSIGVNSTADTAASAQKANAAKIQKVSNLLKSTWKISADDIQTSQFYVQPNYTYSEKDGQKIKGYTAHHTLTVTYRQMDKIGELLDAASQAGANNIENVRFTVEKPESFEAQVIEKAVANADVKAGAIAKAVKRQLGAVLSVSQGDANVPVFYASEALMSKSQADSAGGTEIETGQVKVSTTLNITYEMK</sequence>
<dbReference type="Pfam" id="PF04402">
    <property type="entry name" value="SIMPL"/>
    <property type="match status" value="1"/>
</dbReference>
<evidence type="ECO:0000313" key="2">
    <source>
        <dbReference type="Proteomes" id="UP000037688"/>
    </source>
</evidence>
<dbReference type="RefSeq" id="WP_053782952.1">
    <property type="nucleotide sequence ID" value="NZ_LITU01000071.1"/>
</dbReference>
<keyword evidence="2" id="KW-1185">Reference proteome</keyword>
<dbReference type="OrthoDB" id="1682722at2"/>